<dbReference type="OrthoDB" id="2153609at2759"/>
<dbReference type="AlphaFoldDB" id="A0A6J8C0H8"/>
<dbReference type="SUPFAM" id="SSF54695">
    <property type="entry name" value="POZ domain"/>
    <property type="match status" value="1"/>
</dbReference>
<dbReference type="InterPro" id="IPR058897">
    <property type="entry name" value="PAPPA_SD_C"/>
</dbReference>
<dbReference type="Proteomes" id="UP000507470">
    <property type="component" value="Unassembled WGS sequence"/>
</dbReference>
<gene>
    <name evidence="2" type="ORF">MCOR_23910</name>
</gene>
<protein>
    <recommendedName>
        <fullName evidence="1">BTB domain-containing protein</fullName>
    </recommendedName>
</protein>
<dbReference type="Gene3D" id="3.30.710.10">
    <property type="entry name" value="Potassium Channel Kv1.1, Chain A"/>
    <property type="match status" value="1"/>
</dbReference>
<dbReference type="PROSITE" id="PS50097">
    <property type="entry name" value="BTB"/>
    <property type="match status" value="1"/>
</dbReference>
<organism evidence="2 3">
    <name type="scientific">Mytilus coruscus</name>
    <name type="common">Sea mussel</name>
    <dbReference type="NCBI Taxonomy" id="42192"/>
    <lineage>
        <taxon>Eukaryota</taxon>
        <taxon>Metazoa</taxon>
        <taxon>Spiralia</taxon>
        <taxon>Lophotrochozoa</taxon>
        <taxon>Mollusca</taxon>
        <taxon>Bivalvia</taxon>
        <taxon>Autobranchia</taxon>
        <taxon>Pteriomorphia</taxon>
        <taxon>Mytilida</taxon>
        <taxon>Mytiloidea</taxon>
        <taxon>Mytilidae</taxon>
        <taxon>Mytilinae</taxon>
        <taxon>Mytilus</taxon>
    </lineage>
</organism>
<dbReference type="EMBL" id="CACVKT020004201">
    <property type="protein sequence ID" value="CAC5388660.1"/>
    <property type="molecule type" value="Genomic_DNA"/>
</dbReference>
<feature type="domain" description="BTB" evidence="1">
    <location>
        <begin position="505"/>
        <end position="569"/>
    </location>
</feature>
<reference evidence="2 3" key="1">
    <citation type="submission" date="2020-06" db="EMBL/GenBank/DDBJ databases">
        <authorList>
            <person name="Li R."/>
            <person name="Bekaert M."/>
        </authorList>
    </citation>
    <scope>NUCLEOTIDE SEQUENCE [LARGE SCALE GENOMIC DNA]</scope>
    <source>
        <strain evidence="3">wild</strain>
    </source>
</reference>
<evidence type="ECO:0000259" key="1">
    <source>
        <dbReference type="PROSITE" id="PS50097"/>
    </source>
</evidence>
<sequence length="585" mass="67307">MCITPELQTSYQLQTTEHYPILNRNIDTPSLDITYRQSQSRQQELVKDYQAKSVIGKPRVYPKYGDIPGTWALGTTDAKKFIEVEFKQAIYIQKIDIYETYHTGGVKTISARKPNTDNKYEVIWQTKSVTNMKSSRIFSPDFKRLSFPCKVLKIDVDCTASKSWVEIDAIKITGKRQSCLPSGNPTRIEQWVSKVTSYSSQYSDKKWSASKAIGPHTVYPKYDDIPEAWAQKTRNCDQYIEVSFPKKIYIERILIHETYHAGGVVSVYAKPPNAKLINPNQVGYSHQISHHMMYYSICLSVTTDEIITKLDKGTGKSQWVEIDDVKIIGTTKPGPQINPVQYEHPTCQPNPQRTLQQWVSRVVNYSSQYDDRSVYPKYGDIPDAWAQKTKDANQFVEVKFAEKIFIEKIDIYETYHAGDVKKILAKRPNGEWYTVWKTTRSFIQKTKLTFRCNVLWIDVDCTASRSWVEIDAIKISGTKFNFDMPPAHNDITNDFAKLVNNPVFSDIQFGVNGVKFLAHRAILFVRSEYFRAKFNFDKNGLKPQSPIILKSRESGVFAVVLHYVYTNRLPPFCSTHVLQSVCRSK</sequence>
<dbReference type="Pfam" id="PF00651">
    <property type="entry name" value="BTB"/>
    <property type="match status" value="1"/>
</dbReference>
<dbReference type="InterPro" id="IPR000210">
    <property type="entry name" value="BTB/POZ_dom"/>
</dbReference>
<dbReference type="InterPro" id="IPR011333">
    <property type="entry name" value="SKP1/BTB/POZ_sf"/>
</dbReference>
<keyword evidence="3" id="KW-1185">Reference proteome</keyword>
<evidence type="ECO:0000313" key="3">
    <source>
        <dbReference type="Proteomes" id="UP000507470"/>
    </source>
</evidence>
<dbReference type="PANTHER" id="PTHR24413">
    <property type="entry name" value="SPECKLE-TYPE POZ PROTEIN"/>
    <property type="match status" value="1"/>
</dbReference>
<dbReference type="Pfam" id="PF25900">
    <property type="entry name" value="PAPPA"/>
    <property type="match status" value="2"/>
</dbReference>
<name>A0A6J8C0H8_MYTCO</name>
<evidence type="ECO:0000313" key="2">
    <source>
        <dbReference type="EMBL" id="CAC5388660.1"/>
    </source>
</evidence>
<proteinExistence type="predicted"/>
<accession>A0A6J8C0H8</accession>